<accession>A0AAV4V748</accession>
<comment type="caution">
    <text evidence="1">The sequence shown here is derived from an EMBL/GenBank/DDBJ whole genome shotgun (WGS) entry which is preliminary data.</text>
</comment>
<proteinExistence type="predicted"/>
<gene>
    <name evidence="1" type="ORF">CEXT_798011</name>
</gene>
<dbReference type="AlphaFoldDB" id="A0AAV4V748"/>
<sequence>MAKEKKSECLFKYFGHVPPPAFHLWIYPLPHHCCIVLLRNSKQSVTVLRGKTCWQKCSLFVSCARASSYFAVGVNGKHAFVFGG</sequence>
<reference evidence="1 2" key="1">
    <citation type="submission" date="2021-06" db="EMBL/GenBank/DDBJ databases">
        <title>Caerostris extrusa draft genome.</title>
        <authorList>
            <person name="Kono N."/>
            <person name="Arakawa K."/>
        </authorList>
    </citation>
    <scope>NUCLEOTIDE SEQUENCE [LARGE SCALE GENOMIC DNA]</scope>
</reference>
<evidence type="ECO:0000313" key="1">
    <source>
        <dbReference type="EMBL" id="GIY65873.1"/>
    </source>
</evidence>
<evidence type="ECO:0000313" key="2">
    <source>
        <dbReference type="Proteomes" id="UP001054945"/>
    </source>
</evidence>
<name>A0AAV4V748_CAEEX</name>
<dbReference type="EMBL" id="BPLR01014042">
    <property type="protein sequence ID" value="GIY65873.1"/>
    <property type="molecule type" value="Genomic_DNA"/>
</dbReference>
<keyword evidence="2" id="KW-1185">Reference proteome</keyword>
<organism evidence="1 2">
    <name type="scientific">Caerostris extrusa</name>
    <name type="common">Bark spider</name>
    <name type="synonym">Caerostris bankana</name>
    <dbReference type="NCBI Taxonomy" id="172846"/>
    <lineage>
        <taxon>Eukaryota</taxon>
        <taxon>Metazoa</taxon>
        <taxon>Ecdysozoa</taxon>
        <taxon>Arthropoda</taxon>
        <taxon>Chelicerata</taxon>
        <taxon>Arachnida</taxon>
        <taxon>Araneae</taxon>
        <taxon>Araneomorphae</taxon>
        <taxon>Entelegynae</taxon>
        <taxon>Araneoidea</taxon>
        <taxon>Araneidae</taxon>
        <taxon>Caerostris</taxon>
    </lineage>
</organism>
<protein>
    <submittedName>
        <fullName evidence="1">Uncharacterized protein</fullName>
    </submittedName>
</protein>
<dbReference type="Proteomes" id="UP001054945">
    <property type="component" value="Unassembled WGS sequence"/>
</dbReference>